<dbReference type="Gene3D" id="3.40.50.300">
    <property type="entry name" value="P-loop containing nucleotide triphosphate hydrolases"/>
    <property type="match status" value="1"/>
</dbReference>
<comment type="pathway">
    <text evidence="1">tRNA modification; 5-methoxycarbonylmethyl-2-thiouridine-tRNA biosynthesis.</text>
</comment>
<dbReference type="GO" id="GO:0002098">
    <property type="term" value="P:tRNA wobble uridine modification"/>
    <property type="evidence" value="ECO:0007669"/>
    <property type="project" value="InterPro"/>
</dbReference>
<dbReference type="CDD" id="cd19495">
    <property type="entry name" value="Elp6"/>
    <property type="match status" value="1"/>
</dbReference>
<gene>
    <name evidence="3" type="ORF">KABA2_02S10406</name>
</gene>
<comment type="similarity">
    <text evidence="2">Belongs to the ELP6 family.</text>
</comment>
<dbReference type="GeneID" id="64856192"/>
<comment type="caution">
    <text evidence="3">The sequence shown here is derived from an EMBL/GenBank/DDBJ whole genome shotgun (WGS) entry which is preliminary data.</text>
</comment>
<dbReference type="InterPro" id="IPR027417">
    <property type="entry name" value="P-loop_NTPase"/>
</dbReference>
<dbReference type="Proteomes" id="UP000644660">
    <property type="component" value="Unassembled WGS sequence"/>
</dbReference>
<evidence type="ECO:0000256" key="2">
    <source>
        <dbReference type="ARBA" id="ARBA00008837"/>
    </source>
</evidence>
<dbReference type="EMBL" id="CAEFZW010000002">
    <property type="protein sequence ID" value="CAB4253043.1"/>
    <property type="molecule type" value="Genomic_DNA"/>
</dbReference>
<dbReference type="OrthoDB" id="9995306at2759"/>
<sequence>MTTPQRQDFILFSDQSVMPSELRAVTVEPKHHLFLITSTMATQPLWLINALVETCISGGPFSLNGPSVSLKANSNSLTTIASLVHEEIFYHNALRKLKVNANGYQILDVLTDFVLKNNDKPRDKVLDELLERFPTDVQSTIVLEQPELLLSLIRGLTADELNKKFILPLMKKCKLLIVASSIDLFQDNENEPLDSNNNDVQEFTKFVTSLIYNSIVVMNLRSLDTGRSKDVTGSLMISRGGQSTNSPLSVHVVENEYLYLTQRDSTRLFYR</sequence>
<keyword evidence="4" id="KW-1185">Reference proteome</keyword>
<accession>A0A8H2VD69</accession>
<dbReference type="PANTHER" id="PTHR16184:SF6">
    <property type="entry name" value="ELONGATOR COMPLEX PROTEIN 6"/>
    <property type="match status" value="1"/>
</dbReference>
<protein>
    <submittedName>
        <fullName evidence="3">Similar to Saccharomyces cerevisiae YMR312W ELP6 Subunit of Elongator complex, which is required for modification of wobble nucleosides in tRNA</fullName>
    </submittedName>
</protein>
<proteinExistence type="inferred from homology"/>
<name>A0A8H2VD69_9SACH</name>
<organism evidence="3 4">
    <name type="scientific">Maudiozyma barnettii</name>
    <dbReference type="NCBI Taxonomy" id="61262"/>
    <lineage>
        <taxon>Eukaryota</taxon>
        <taxon>Fungi</taxon>
        <taxon>Dikarya</taxon>
        <taxon>Ascomycota</taxon>
        <taxon>Saccharomycotina</taxon>
        <taxon>Saccharomycetes</taxon>
        <taxon>Saccharomycetales</taxon>
        <taxon>Saccharomycetaceae</taxon>
        <taxon>Maudiozyma</taxon>
    </lineage>
</organism>
<dbReference type="InterPro" id="IPR018627">
    <property type="entry name" value="ELP6"/>
</dbReference>
<dbReference type="UniPathway" id="UPA00988"/>
<evidence type="ECO:0000256" key="1">
    <source>
        <dbReference type="ARBA" id="ARBA00005043"/>
    </source>
</evidence>
<dbReference type="AlphaFoldDB" id="A0A8H2VD69"/>
<dbReference type="PANTHER" id="PTHR16184">
    <property type="entry name" value="ELONGATOR COMPLEX PROTEIN 6"/>
    <property type="match status" value="1"/>
</dbReference>
<dbReference type="GO" id="GO:0033588">
    <property type="term" value="C:elongator holoenzyme complex"/>
    <property type="evidence" value="ECO:0007669"/>
    <property type="project" value="InterPro"/>
</dbReference>
<reference evidence="3 4" key="1">
    <citation type="submission" date="2020-05" db="EMBL/GenBank/DDBJ databases">
        <authorList>
            <person name="Casaregola S."/>
            <person name="Devillers H."/>
            <person name="Grondin C."/>
        </authorList>
    </citation>
    <scope>NUCLEOTIDE SEQUENCE [LARGE SCALE GENOMIC DNA]</scope>
    <source>
        <strain evidence="3 4">CLIB 1767</strain>
    </source>
</reference>
<dbReference type="RefSeq" id="XP_041405081.1">
    <property type="nucleotide sequence ID" value="XM_041549147.1"/>
</dbReference>
<evidence type="ECO:0000313" key="4">
    <source>
        <dbReference type="Proteomes" id="UP000644660"/>
    </source>
</evidence>
<evidence type="ECO:0000313" key="3">
    <source>
        <dbReference type="EMBL" id="CAB4253043.1"/>
    </source>
</evidence>